<evidence type="ECO:0000313" key="4">
    <source>
        <dbReference type="Proteomes" id="UP000663866"/>
    </source>
</evidence>
<feature type="compositionally biased region" description="Low complexity" evidence="1">
    <location>
        <begin position="299"/>
        <end position="309"/>
    </location>
</feature>
<dbReference type="SUPFAM" id="SSF47576">
    <property type="entry name" value="Calponin-homology domain, CH-domain"/>
    <property type="match status" value="1"/>
</dbReference>
<keyword evidence="4" id="KW-1185">Reference proteome</keyword>
<dbReference type="AlphaFoldDB" id="A0A819AY94"/>
<dbReference type="InterPro" id="IPR010441">
    <property type="entry name" value="CH_2"/>
</dbReference>
<feature type="region of interest" description="Disordered" evidence="1">
    <location>
        <begin position="435"/>
        <end position="503"/>
    </location>
</feature>
<feature type="region of interest" description="Disordered" evidence="1">
    <location>
        <begin position="292"/>
        <end position="311"/>
    </location>
</feature>
<feature type="region of interest" description="Disordered" evidence="1">
    <location>
        <begin position="251"/>
        <end position="270"/>
    </location>
</feature>
<feature type="domain" description="Calponin-homology (CH)" evidence="2">
    <location>
        <begin position="9"/>
        <end position="114"/>
    </location>
</feature>
<dbReference type="FunFam" id="1.10.418.10:FF:000059">
    <property type="entry name" value="RIKEN cDNA 6430531B16 gene"/>
    <property type="match status" value="1"/>
</dbReference>
<name>A0A819AY94_9BILA</name>
<evidence type="ECO:0000313" key="3">
    <source>
        <dbReference type="EMBL" id="CAF3789532.1"/>
    </source>
</evidence>
<dbReference type="Pfam" id="PF06294">
    <property type="entry name" value="CH_2"/>
    <property type="match status" value="1"/>
</dbReference>
<dbReference type="PANTHER" id="PTHR12509:SF9">
    <property type="entry name" value="SPERM FLAGELLAR PROTEIN 1 ISOFORM X1"/>
    <property type="match status" value="1"/>
</dbReference>
<dbReference type="PROSITE" id="PS50021">
    <property type="entry name" value="CH"/>
    <property type="match status" value="1"/>
</dbReference>
<feature type="compositionally biased region" description="Polar residues" evidence="1">
    <location>
        <begin position="437"/>
        <end position="448"/>
    </location>
</feature>
<dbReference type="InterPro" id="IPR001715">
    <property type="entry name" value="CH_dom"/>
</dbReference>
<comment type="caution">
    <text evidence="3">The sequence shown here is derived from an EMBL/GenBank/DDBJ whole genome shotgun (WGS) entry which is preliminary data.</text>
</comment>
<feature type="compositionally biased region" description="Low complexity" evidence="1">
    <location>
        <begin position="449"/>
        <end position="466"/>
    </location>
</feature>
<evidence type="ECO:0000256" key="1">
    <source>
        <dbReference type="SAM" id="MobiDB-lite"/>
    </source>
</evidence>
<organism evidence="3 4">
    <name type="scientific">Rotaria magnacalcarata</name>
    <dbReference type="NCBI Taxonomy" id="392030"/>
    <lineage>
        <taxon>Eukaryota</taxon>
        <taxon>Metazoa</taxon>
        <taxon>Spiralia</taxon>
        <taxon>Gnathifera</taxon>
        <taxon>Rotifera</taxon>
        <taxon>Eurotatoria</taxon>
        <taxon>Bdelloidea</taxon>
        <taxon>Philodinida</taxon>
        <taxon>Philodinidae</taxon>
        <taxon>Rotaria</taxon>
    </lineage>
</organism>
<dbReference type="InterPro" id="IPR036872">
    <property type="entry name" value="CH_dom_sf"/>
</dbReference>
<evidence type="ECO:0000259" key="2">
    <source>
        <dbReference type="PROSITE" id="PS50021"/>
    </source>
</evidence>
<reference evidence="3" key="1">
    <citation type="submission" date="2021-02" db="EMBL/GenBank/DDBJ databases">
        <authorList>
            <person name="Nowell W R."/>
        </authorList>
    </citation>
    <scope>NUCLEOTIDE SEQUENCE</scope>
</reference>
<proteinExistence type="predicted"/>
<protein>
    <recommendedName>
        <fullName evidence="2">Calponin-homology (CH) domain-containing protein</fullName>
    </recommendedName>
</protein>
<dbReference type="GO" id="GO:0051493">
    <property type="term" value="P:regulation of cytoskeleton organization"/>
    <property type="evidence" value="ECO:0007669"/>
    <property type="project" value="TreeGrafter"/>
</dbReference>
<dbReference type="InterPro" id="IPR052111">
    <property type="entry name" value="Spermatogenesis_Ciliary_MAP"/>
</dbReference>
<dbReference type="EMBL" id="CAJOBG010000272">
    <property type="protein sequence ID" value="CAF3789532.1"/>
    <property type="molecule type" value="Genomic_DNA"/>
</dbReference>
<sequence>MSWDIELDDQILQDLYAWIDQIQLSRPKRRIEKDFSDGVMVAELIKYYFPSWVDLHNYAAANSTQQKLINWGLLNRKIFCRFGLNVPEHIMRGICLGRAGLIEIFLYNLRTKIDEYVLFQLLNEIFFYLYGMETHSSDPEYRVLHQKKKTSEANTLTSRQVQQYSSSTEQNSMSKSRMNDGNAPKKLQSMYNLNTDLVSRIEYDEKEQESIAKDEEIQILQAKIRRLEHLLHLKDVRVDELSMRLDQTRNSADAGVGSSDRRQPIHTPFNGRFDNFKSINIRMSVHQSKINTFDQQQVSRRSTTTPSSTEVFKPPAVTDIPELSKENLLSMLNQIPDLQGRQFNIEYAPSTASEGYPIPTNLDSSTNSYPEPVFIDKLPNDVIKHVKSSNNKVLTAALEASIQKEQNSQPTDRSESTSSSLNVQPTTIMHHVAQPHEQVQQSRPVSANDSDSSTEVSSSTTTSSSSEETDSEESESIPAKITENCNSYDEPFLPKSYSQNQYC</sequence>
<gene>
    <name evidence="3" type="ORF">OVN521_LOCUS3223</name>
</gene>
<accession>A0A819AY94</accession>
<dbReference type="PANTHER" id="PTHR12509">
    <property type="entry name" value="SPERMATOGENESIS-ASSOCIATED 4-RELATED"/>
    <property type="match status" value="1"/>
</dbReference>
<feature type="compositionally biased region" description="Polar residues" evidence="1">
    <location>
        <begin position="152"/>
        <end position="176"/>
    </location>
</feature>
<dbReference type="Gene3D" id="1.10.418.10">
    <property type="entry name" value="Calponin-like domain"/>
    <property type="match status" value="1"/>
</dbReference>
<dbReference type="GO" id="GO:0005930">
    <property type="term" value="C:axoneme"/>
    <property type="evidence" value="ECO:0007669"/>
    <property type="project" value="TreeGrafter"/>
</dbReference>
<dbReference type="GO" id="GO:0008017">
    <property type="term" value="F:microtubule binding"/>
    <property type="evidence" value="ECO:0007669"/>
    <property type="project" value="TreeGrafter"/>
</dbReference>
<dbReference type="Proteomes" id="UP000663866">
    <property type="component" value="Unassembled WGS sequence"/>
</dbReference>
<feature type="region of interest" description="Disordered" evidence="1">
    <location>
        <begin position="152"/>
        <end position="186"/>
    </location>
</feature>